<comment type="caution">
    <text evidence="12">The sequence shown here is derived from an EMBL/GenBank/DDBJ whole genome shotgun (WGS) entry which is preliminary data.</text>
</comment>
<feature type="domain" description="CobN/magnesium chelatase" evidence="10">
    <location>
        <begin position="183"/>
        <end position="1238"/>
    </location>
</feature>
<dbReference type="EC" id="6.6.1.1" evidence="2"/>
<dbReference type="AlphaFoldDB" id="K2IZP7"/>
<dbReference type="PATRIC" id="fig|1207063.3.peg.1828"/>
<comment type="catalytic activity">
    <reaction evidence="9">
        <text>protoporphyrin IX + Mg(2+) + ATP + H2O = Mg-protoporphyrin IX + ADP + phosphate + 3 H(+)</text>
        <dbReference type="Rhea" id="RHEA:13961"/>
        <dbReference type="ChEBI" id="CHEBI:15377"/>
        <dbReference type="ChEBI" id="CHEBI:15378"/>
        <dbReference type="ChEBI" id="CHEBI:18420"/>
        <dbReference type="ChEBI" id="CHEBI:30616"/>
        <dbReference type="ChEBI" id="CHEBI:43474"/>
        <dbReference type="ChEBI" id="CHEBI:57306"/>
        <dbReference type="ChEBI" id="CHEBI:60492"/>
        <dbReference type="ChEBI" id="CHEBI:456216"/>
        <dbReference type="EC" id="6.6.1.1"/>
    </reaction>
</comment>
<dbReference type="InterPro" id="IPR003672">
    <property type="entry name" value="CobN/Mg_chltase"/>
</dbReference>
<evidence type="ECO:0000256" key="7">
    <source>
        <dbReference type="ARBA" id="ARBA00023171"/>
    </source>
</evidence>
<evidence type="ECO:0000313" key="13">
    <source>
        <dbReference type="Proteomes" id="UP000006746"/>
    </source>
</evidence>
<organism evidence="12 13">
    <name type="scientific">Oceanibaculum indicum P24</name>
    <dbReference type="NCBI Taxonomy" id="1207063"/>
    <lineage>
        <taxon>Bacteria</taxon>
        <taxon>Pseudomonadati</taxon>
        <taxon>Pseudomonadota</taxon>
        <taxon>Alphaproteobacteria</taxon>
        <taxon>Rhodospirillales</taxon>
        <taxon>Oceanibaculaceae</taxon>
        <taxon>Oceanibaculum</taxon>
    </lineage>
</organism>
<dbReference type="STRING" id="1207063.P24_09036"/>
<keyword evidence="3" id="KW-0602">Photosynthesis</keyword>
<dbReference type="GO" id="GO:0015979">
    <property type="term" value="P:photosynthesis"/>
    <property type="evidence" value="ECO:0007669"/>
    <property type="project" value="UniProtKB-KW"/>
</dbReference>
<dbReference type="RefSeq" id="WP_008944414.1">
    <property type="nucleotide sequence ID" value="NZ_AMRL01000009.1"/>
</dbReference>
<dbReference type="GO" id="GO:0015995">
    <property type="term" value="P:chlorophyll biosynthetic process"/>
    <property type="evidence" value="ECO:0007669"/>
    <property type="project" value="UniProtKB-KW"/>
</dbReference>
<keyword evidence="13" id="KW-1185">Reference proteome</keyword>
<evidence type="ECO:0000256" key="5">
    <source>
        <dbReference type="ARBA" id="ARBA00022741"/>
    </source>
</evidence>
<dbReference type="InterPro" id="IPR022571">
    <property type="entry name" value="Mg_chelatase_H_N"/>
</dbReference>
<comment type="pathway">
    <text evidence="8">Porphyrin-containing compound metabolism.</text>
</comment>
<accession>K2IZP7</accession>
<dbReference type="CDD" id="cd10150">
    <property type="entry name" value="CobN_like"/>
    <property type="match status" value="1"/>
</dbReference>
<dbReference type="InterPro" id="IPR011771">
    <property type="entry name" value="BchH"/>
</dbReference>
<dbReference type="NCBIfam" id="TIGR02025">
    <property type="entry name" value="BchH"/>
    <property type="match status" value="1"/>
</dbReference>
<evidence type="ECO:0000256" key="3">
    <source>
        <dbReference type="ARBA" id="ARBA00022531"/>
    </source>
</evidence>
<comment type="similarity">
    <text evidence="1">Belongs to the Mg-chelatase subunit H family.</text>
</comment>
<dbReference type="NCBIfam" id="NF009942">
    <property type="entry name" value="PRK13405.1"/>
    <property type="match status" value="1"/>
</dbReference>
<feature type="domain" description="Magnesium chelatase subunit H N-terminal" evidence="11">
    <location>
        <begin position="15"/>
        <end position="179"/>
    </location>
</feature>
<proteinExistence type="inferred from homology"/>
<dbReference type="GO" id="GO:0016851">
    <property type="term" value="F:magnesium chelatase activity"/>
    <property type="evidence" value="ECO:0007669"/>
    <property type="project" value="UniProtKB-EC"/>
</dbReference>
<gene>
    <name evidence="12" type="primary">bchH</name>
    <name evidence="12" type="ORF">P24_09036</name>
</gene>
<dbReference type="Pfam" id="PF11965">
    <property type="entry name" value="DUF3479"/>
    <property type="match status" value="1"/>
</dbReference>
<dbReference type="eggNOG" id="COG1429">
    <property type="taxonomic scope" value="Bacteria"/>
</dbReference>
<evidence type="ECO:0000256" key="2">
    <source>
        <dbReference type="ARBA" id="ARBA00012825"/>
    </source>
</evidence>
<dbReference type="EMBL" id="AMRL01000009">
    <property type="protein sequence ID" value="EKE76046.1"/>
    <property type="molecule type" value="Genomic_DNA"/>
</dbReference>
<dbReference type="GO" id="GO:0005524">
    <property type="term" value="F:ATP binding"/>
    <property type="evidence" value="ECO:0007669"/>
    <property type="project" value="UniProtKB-KW"/>
</dbReference>
<evidence type="ECO:0000256" key="9">
    <source>
        <dbReference type="ARBA" id="ARBA00048693"/>
    </source>
</evidence>
<evidence type="ECO:0000256" key="8">
    <source>
        <dbReference type="ARBA" id="ARBA00023444"/>
    </source>
</evidence>
<evidence type="ECO:0000259" key="10">
    <source>
        <dbReference type="Pfam" id="PF02514"/>
    </source>
</evidence>
<name>K2IZP7_9PROT</name>
<evidence type="ECO:0000256" key="6">
    <source>
        <dbReference type="ARBA" id="ARBA00022840"/>
    </source>
</evidence>
<evidence type="ECO:0000259" key="11">
    <source>
        <dbReference type="Pfam" id="PF11965"/>
    </source>
</evidence>
<keyword evidence="7" id="KW-0149">Chlorophyll biosynthesis</keyword>
<dbReference type="Pfam" id="PF02514">
    <property type="entry name" value="CobN-Mg_chel"/>
    <property type="match status" value="1"/>
</dbReference>
<dbReference type="PANTHER" id="PTHR44119">
    <property type="entry name" value="MAGNESIUM-CHELATASE SUBUNIT CHLH, CHLOROPLASTIC"/>
    <property type="match status" value="1"/>
</dbReference>
<keyword evidence="5" id="KW-0547">Nucleotide-binding</keyword>
<evidence type="ECO:0000256" key="4">
    <source>
        <dbReference type="ARBA" id="ARBA00022598"/>
    </source>
</evidence>
<protein>
    <recommendedName>
        <fullName evidence="2">magnesium chelatase</fullName>
        <ecNumber evidence="2">6.6.1.1</ecNumber>
    </recommendedName>
</protein>
<evidence type="ECO:0000313" key="12">
    <source>
        <dbReference type="EMBL" id="EKE76046.1"/>
    </source>
</evidence>
<keyword evidence="6" id="KW-0067">ATP-binding</keyword>
<sequence length="1261" mass="136885">MTRKPISPADSTPVRVVLVTLDNHMTAAVDGARHMLAADLPGLRLSVHAATDWAENPASLERCRAAILEGDIVIVSMIFVEEHVRAIADVLEARHRECDAMVCCMSAGTVMKYTSMGRFRMGEPQKGPLALLKKLRGGSSRGGRDSGKTAGERQLAMLRRLPKLLRCIPGTAQDVRNYFLTLQYRIAASDENIANMVRLLVGKYAKDARAGLRGNVTAADPVEYPEQGLYHPDIEPRVTTRLADLPRLEEARGTIGLLLMRTYILSGDTGHYDAVIRALQARGFRVVPIFASGLDMRGAIDRFFLDARTGARIDALCSLTGFSLVGGPAYSDAPAAAETLARLDVPYLSAFVTEFQSREGWQASSQGLTPIETTLMVAIPELDGATASMVIGGRSDGAGTASACICSRKMGTCPSGRACMRPDEERVALLADRLAALAGLRRKDRAERRIAVTLFNYPPNGGNVGTAAFLSVFESLLETMRRLRDEGYDVEVPDSAETLQRMILEGNAATHGTEVNVHAVIPADDHVRQERHLAEIEAHWGPAPGRVLSNGRGIFVLGRQFGKLLVGIQPSFGYEGDPMRLLYEGGFAPNHAFAAYYTYLRDGFRADAVLHFGTHGALEFMPGKQVGMSGRCWPDRLLGALPNFYLYAANNPSEGAIAKRRSAATLISYLTPPVTQSGLYKGLSELKASLDQYRSLQPDAMAERTRLFALLETQAAALDLGGREPGLAAELYVQRLVAEITELEYTLIPHGLHVAGRGLGAEERAEMLTHAAGTMPELAENPALSDLVQVIVADDEARLARFMAGVKVKAETPLAEAIGRLVALNIGLAMNEELDGIVRALDARFVPPSPSGDVLRTPDLLPTGRNLHGFDPFGIPSAFALQDGARQAALVLEHYMKGNARLPETVAIVLWGTDNLKTGGAALAQALALMGARPRHDAYNRVCGAELIPLEELKRPRIDTVITLSGIFRDLLPIQASMLAEASYLAAMADEPAEWNFIRKHAQAYCAAHGCETEAAAYRVFTNADGAYGANVNMLIASSAWSDDEEIARTYTARKSFAIDRKGKTSHQAEALDAILGEVDMAYQNLDSVEVGVTTIEHYFDTLGGLSKAVSAARGGADLPVLISDQTQGEGKVRSLGEQVALETRTRTLNPKWFEGMLRHGYEGVQHIEAQLTNTMGWSATTGGVDPWVYQQIGETFILDAAMRRRLSDLNPAAAARVVRRLMEAHERNYWQPDPETLEALRQAGEEMEDRLEGLVMEAAE</sequence>
<keyword evidence="4" id="KW-0436">Ligase</keyword>
<reference evidence="12 13" key="1">
    <citation type="journal article" date="2012" name="J. Bacteriol.">
        <title>Genome Sequence of Oceanibaculum indicum Type Strain P24.</title>
        <authorList>
            <person name="Lai Q."/>
            <person name="Shao Z."/>
        </authorList>
    </citation>
    <scope>NUCLEOTIDE SEQUENCE [LARGE SCALE GENOMIC DNA]</scope>
    <source>
        <strain evidence="12 13">P24</strain>
    </source>
</reference>
<dbReference type="Proteomes" id="UP000006746">
    <property type="component" value="Unassembled WGS sequence"/>
</dbReference>
<evidence type="ECO:0000256" key="1">
    <source>
        <dbReference type="ARBA" id="ARBA00010851"/>
    </source>
</evidence>
<dbReference type="PANTHER" id="PTHR44119:SF1">
    <property type="entry name" value="MAGNESIUM-CHELATASE SUBUNIT CHLH, CHLOROPLASTIC"/>
    <property type="match status" value="1"/>
</dbReference>